<reference evidence="1 2" key="1">
    <citation type="submission" date="2021-03" db="EMBL/GenBank/DDBJ databases">
        <title>Complete genome of Streptomyces formicae strain 1H-GS9 (DSM 100524).</title>
        <authorList>
            <person name="Atanasov K.E."/>
            <person name="Altabella T."/>
            <person name="Ferrer A."/>
        </authorList>
    </citation>
    <scope>NUCLEOTIDE SEQUENCE [LARGE SCALE GENOMIC DNA]</scope>
    <source>
        <strain evidence="1 2">1H-GS9</strain>
    </source>
</reference>
<dbReference type="RefSeq" id="WP_242332683.1">
    <property type="nucleotide sequence ID" value="NZ_CP071872.1"/>
</dbReference>
<proteinExistence type="predicted"/>
<evidence type="ECO:0000313" key="1">
    <source>
        <dbReference type="EMBL" id="UNM13761.1"/>
    </source>
</evidence>
<evidence type="ECO:0000313" key="2">
    <source>
        <dbReference type="Proteomes" id="UP000828924"/>
    </source>
</evidence>
<dbReference type="Proteomes" id="UP000828924">
    <property type="component" value="Chromosome"/>
</dbReference>
<sequence length="490" mass="50429">MTIAYVDTGALSSHADTITPAFPAGATAGRLGVLTVVSGHPDESIPTIPAGWVRAGTFSGGGGVFGSGTGPRRVSFFTRVLDGTEAAPSTRIPSGGSGSLIAGRITVLSRSAGTGWRWGVSFGEDTSAGTSFSVVGDVALPWAAADFVILGYGIRSSAPTMSAEAITATGITFGTITERADDSVATGNTARLGLATGAVSSGADTQAPTVAATLSASHTGAAGVLRVREATSGIDVVAQTAFPPRNLVSVTGMASEDIVTATIERQSGTDRTAVRAASAVDVTDDDVLLRVDGEQPFGTAVTYIATLTDSTGGQWTLTSDPVTSTVTADVISDAVRGIGAALKIKAPFDKARTRDAATFNVNGRLVVVGRRRSTPTTTATVETSTEADGDALDEVLEGATEGVVLIRARTSMSRLDGHYAVLTDEEAPTWYDGHRLWTLELVRVEAWPDVLEAAGFTLQDIADNFETLEDIADFFTPGTLLDIALFDFGA</sequence>
<name>A0ABY3WTD2_9ACTN</name>
<organism evidence="1 2">
    <name type="scientific">Streptomyces formicae</name>
    <dbReference type="NCBI Taxonomy" id="1616117"/>
    <lineage>
        <taxon>Bacteria</taxon>
        <taxon>Bacillati</taxon>
        <taxon>Actinomycetota</taxon>
        <taxon>Actinomycetes</taxon>
        <taxon>Kitasatosporales</taxon>
        <taxon>Streptomycetaceae</taxon>
        <taxon>Streptomyces</taxon>
    </lineage>
</organism>
<protein>
    <submittedName>
        <fullName evidence="1">Uncharacterized protein</fullName>
    </submittedName>
</protein>
<dbReference type="EMBL" id="CP071872">
    <property type="protein sequence ID" value="UNM13761.1"/>
    <property type="molecule type" value="Genomic_DNA"/>
</dbReference>
<gene>
    <name evidence="1" type="ORF">J4032_21945</name>
</gene>
<accession>A0ABY3WTD2</accession>
<keyword evidence="2" id="KW-1185">Reference proteome</keyword>